<dbReference type="SUPFAM" id="SSF52833">
    <property type="entry name" value="Thioredoxin-like"/>
    <property type="match status" value="1"/>
</dbReference>
<dbReference type="GO" id="GO:0016740">
    <property type="term" value="F:transferase activity"/>
    <property type="evidence" value="ECO:0007669"/>
    <property type="project" value="UniProtKB-KW"/>
</dbReference>
<dbReference type="Pfam" id="PF13410">
    <property type="entry name" value="GST_C_2"/>
    <property type="match status" value="1"/>
</dbReference>
<evidence type="ECO:0000259" key="1">
    <source>
        <dbReference type="PROSITE" id="PS50404"/>
    </source>
</evidence>
<evidence type="ECO:0000313" key="3">
    <source>
        <dbReference type="EMBL" id="TXL69444.1"/>
    </source>
</evidence>
<dbReference type="SUPFAM" id="SSF47616">
    <property type="entry name" value="GST C-terminal domain-like"/>
    <property type="match status" value="1"/>
</dbReference>
<dbReference type="Gene3D" id="3.40.30.10">
    <property type="entry name" value="Glutaredoxin"/>
    <property type="match status" value="1"/>
</dbReference>
<dbReference type="InterPro" id="IPR010987">
    <property type="entry name" value="Glutathione-S-Trfase_C-like"/>
</dbReference>
<reference evidence="3 4" key="1">
    <citation type="submission" date="2019-06" db="EMBL/GenBank/DDBJ databases">
        <title>New taxonomy in bacterial strain CC-CFT640, isolated from vineyard.</title>
        <authorList>
            <person name="Lin S.-Y."/>
            <person name="Tsai C.-F."/>
            <person name="Young C.-C."/>
        </authorList>
    </citation>
    <scope>NUCLEOTIDE SEQUENCE [LARGE SCALE GENOMIC DNA]</scope>
    <source>
        <strain evidence="3 4">CC-CFT640</strain>
    </source>
</reference>
<proteinExistence type="predicted"/>
<dbReference type="OrthoDB" id="9794721at2"/>
<protein>
    <submittedName>
        <fullName evidence="3">Glutathione S-transferase family protein</fullName>
    </submittedName>
</protein>
<dbReference type="PROSITE" id="PS50405">
    <property type="entry name" value="GST_CTER"/>
    <property type="match status" value="1"/>
</dbReference>
<dbReference type="PANTHER" id="PTHR44051">
    <property type="entry name" value="GLUTATHIONE S-TRANSFERASE-RELATED"/>
    <property type="match status" value="1"/>
</dbReference>
<dbReference type="PROSITE" id="PS50404">
    <property type="entry name" value="GST_NTER"/>
    <property type="match status" value="1"/>
</dbReference>
<name>A0A5C8P6U1_9HYPH</name>
<organism evidence="3 4">
    <name type="scientific">Vineibacter terrae</name>
    <dbReference type="NCBI Taxonomy" id="2586908"/>
    <lineage>
        <taxon>Bacteria</taxon>
        <taxon>Pseudomonadati</taxon>
        <taxon>Pseudomonadota</taxon>
        <taxon>Alphaproteobacteria</taxon>
        <taxon>Hyphomicrobiales</taxon>
        <taxon>Vineibacter</taxon>
    </lineage>
</organism>
<evidence type="ECO:0000313" key="4">
    <source>
        <dbReference type="Proteomes" id="UP000321638"/>
    </source>
</evidence>
<gene>
    <name evidence="3" type="ORF">FHP25_39055</name>
</gene>
<dbReference type="AlphaFoldDB" id="A0A5C8P6U1"/>
<evidence type="ECO:0000259" key="2">
    <source>
        <dbReference type="PROSITE" id="PS50405"/>
    </source>
</evidence>
<dbReference type="InterPro" id="IPR036249">
    <property type="entry name" value="Thioredoxin-like_sf"/>
</dbReference>
<dbReference type="InterPro" id="IPR040079">
    <property type="entry name" value="Glutathione_S-Trfase"/>
</dbReference>
<dbReference type="CDD" id="cd03051">
    <property type="entry name" value="GST_N_GTT2_like"/>
    <property type="match status" value="1"/>
</dbReference>
<feature type="domain" description="GST N-terminal" evidence="1">
    <location>
        <begin position="1"/>
        <end position="80"/>
    </location>
</feature>
<keyword evidence="3" id="KW-0808">Transferase</keyword>
<keyword evidence="4" id="KW-1185">Reference proteome</keyword>
<feature type="domain" description="GST C-terminal" evidence="2">
    <location>
        <begin position="86"/>
        <end position="204"/>
    </location>
</feature>
<sequence>MRLYNSIGPNPKVVRMFMKEKGIELPLVEVDLRGGENRREPYLAKNPSGQSPALELDDGTILAEITAICEYLDDTHKNTPSLIGDTPQQRAETHMWTRRVDLNICEPMANGFRFAEGLKMFENRIRCIPEAAAGLKATAQEKLAWLDKLLEGKQFIAGDRFTLADVLLFCFVDFFAGVGQPIDPALKNIVAWHARVKARPSASA</sequence>
<dbReference type="Pfam" id="PF13409">
    <property type="entry name" value="GST_N_2"/>
    <property type="match status" value="1"/>
</dbReference>
<dbReference type="Gene3D" id="1.20.1050.10">
    <property type="match status" value="1"/>
</dbReference>
<comment type="caution">
    <text evidence="3">The sequence shown here is derived from an EMBL/GenBank/DDBJ whole genome shotgun (WGS) entry which is preliminary data.</text>
</comment>
<dbReference type="InterPro" id="IPR034345">
    <property type="entry name" value="Gtt2-like_N"/>
</dbReference>
<dbReference type="EMBL" id="VDUZ01000083">
    <property type="protein sequence ID" value="TXL69444.1"/>
    <property type="molecule type" value="Genomic_DNA"/>
</dbReference>
<dbReference type="InterPro" id="IPR036282">
    <property type="entry name" value="Glutathione-S-Trfase_C_sf"/>
</dbReference>
<dbReference type="SFLD" id="SFLDS00019">
    <property type="entry name" value="Glutathione_Transferase_(cytos"/>
    <property type="match status" value="1"/>
</dbReference>
<dbReference type="InterPro" id="IPR004045">
    <property type="entry name" value="Glutathione_S-Trfase_N"/>
</dbReference>
<dbReference type="PANTHER" id="PTHR44051:SF8">
    <property type="entry name" value="GLUTATHIONE S-TRANSFERASE GSTA"/>
    <property type="match status" value="1"/>
</dbReference>
<dbReference type="SFLD" id="SFLDG00358">
    <property type="entry name" value="Main_(cytGST)"/>
    <property type="match status" value="1"/>
</dbReference>
<accession>A0A5C8P6U1</accession>
<dbReference type="Proteomes" id="UP000321638">
    <property type="component" value="Unassembled WGS sequence"/>
</dbReference>